<organism evidence="1 2">
    <name type="scientific">Gossypium barbadense</name>
    <name type="common">Sea Island cotton</name>
    <name type="synonym">Hibiscus barbadensis</name>
    <dbReference type="NCBI Taxonomy" id="3634"/>
    <lineage>
        <taxon>Eukaryota</taxon>
        <taxon>Viridiplantae</taxon>
        <taxon>Streptophyta</taxon>
        <taxon>Embryophyta</taxon>
        <taxon>Tracheophyta</taxon>
        <taxon>Spermatophyta</taxon>
        <taxon>Magnoliopsida</taxon>
        <taxon>eudicotyledons</taxon>
        <taxon>Gunneridae</taxon>
        <taxon>Pentapetalae</taxon>
        <taxon>rosids</taxon>
        <taxon>malvids</taxon>
        <taxon>Malvales</taxon>
        <taxon>Malvaceae</taxon>
        <taxon>Malvoideae</taxon>
        <taxon>Gossypium</taxon>
    </lineage>
</organism>
<reference evidence="2" key="1">
    <citation type="journal article" date="2020" name="Nat. Genet.">
        <title>Genomic diversifications of five Gossypium allopolyploid species and their impact on cotton improvement.</title>
        <authorList>
            <person name="Chen Z.J."/>
            <person name="Sreedasyam A."/>
            <person name="Ando A."/>
            <person name="Song Q."/>
            <person name="De Santiago L.M."/>
            <person name="Hulse-Kemp A.M."/>
            <person name="Ding M."/>
            <person name="Ye W."/>
            <person name="Kirkbride R.C."/>
            <person name="Jenkins J."/>
            <person name="Plott C."/>
            <person name="Lovell J."/>
            <person name="Lin Y.M."/>
            <person name="Vaughn R."/>
            <person name="Liu B."/>
            <person name="Simpson S."/>
            <person name="Scheffler B.E."/>
            <person name="Wen L."/>
            <person name="Saski C.A."/>
            <person name="Grover C.E."/>
            <person name="Hu G."/>
            <person name="Conover J.L."/>
            <person name="Carlson J.W."/>
            <person name="Shu S."/>
            <person name="Boston L.B."/>
            <person name="Williams M."/>
            <person name="Peterson D.G."/>
            <person name="McGee K."/>
            <person name="Jones D.C."/>
            <person name="Wendel J.F."/>
            <person name="Stelly D.M."/>
            <person name="Grimwood J."/>
            <person name="Schmutz J."/>
        </authorList>
    </citation>
    <scope>NUCLEOTIDE SEQUENCE [LARGE SCALE GENOMIC DNA]</scope>
    <source>
        <strain evidence="2">cv. 3-79</strain>
    </source>
</reference>
<evidence type="ECO:0000313" key="2">
    <source>
        <dbReference type="Proteomes" id="UP000327439"/>
    </source>
</evidence>
<evidence type="ECO:0000313" key="1">
    <source>
        <dbReference type="EMBL" id="KAB2041577.1"/>
    </source>
</evidence>
<keyword evidence="2" id="KW-1185">Reference proteome</keyword>
<accession>A0A5J5SDP8</accession>
<protein>
    <submittedName>
        <fullName evidence="1">Uncharacterized protein</fullName>
    </submittedName>
</protein>
<dbReference type="AlphaFoldDB" id="A0A5J5SDP8"/>
<sequence length="71" mass="8305">MTAYWDTCNIKPHPEHISSEICQVPTGIPLKIKACQINILHNMKLEVIYRIKYTLTCAHRTNSKFYMNLIL</sequence>
<dbReference type="EMBL" id="CM018216">
    <property type="protein sequence ID" value="KAB2041577.1"/>
    <property type="molecule type" value="Genomic_DNA"/>
</dbReference>
<gene>
    <name evidence="1" type="ORF">ES319_D02G156800v1</name>
</gene>
<dbReference type="Proteomes" id="UP000327439">
    <property type="component" value="Chromosome D02"/>
</dbReference>
<name>A0A5J5SDP8_GOSBA</name>
<proteinExistence type="predicted"/>